<reference evidence="1" key="1">
    <citation type="submission" date="2013-12" db="EMBL/GenBank/DDBJ databases">
        <title>A Varibaculum cambriense genome reconstructed from a premature infant gut community with otherwise low bacterial novelty that shifts toward anaerobic metabolism during the third week of life.</title>
        <authorList>
            <person name="Brown C.T."/>
            <person name="Sharon I."/>
            <person name="Thomas B.C."/>
            <person name="Castelle C.J."/>
            <person name="Morowitz M.J."/>
            <person name="Banfield J.F."/>
        </authorList>
    </citation>
    <scope>NUCLEOTIDE SEQUENCE</scope>
</reference>
<dbReference type="SUPFAM" id="SSF53098">
    <property type="entry name" value="Ribonuclease H-like"/>
    <property type="match status" value="1"/>
</dbReference>
<gene>
    <name evidence="1" type="ORF">Q604_UNBC06726G0001</name>
</gene>
<comment type="caution">
    <text evidence="1">The sequence shown here is derived from an EMBL/GenBank/DDBJ whole genome shotgun (WGS) entry which is preliminary data.</text>
</comment>
<feature type="non-terminal residue" evidence="1">
    <location>
        <position position="90"/>
    </location>
</feature>
<protein>
    <submittedName>
        <fullName evidence="1">Integrase core protein</fullName>
    </submittedName>
</protein>
<dbReference type="InterPro" id="IPR012337">
    <property type="entry name" value="RNaseH-like_sf"/>
</dbReference>
<organism evidence="1">
    <name type="scientific">human gut metagenome</name>
    <dbReference type="NCBI Taxonomy" id="408170"/>
    <lineage>
        <taxon>unclassified sequences</taxon>
        <taxon>metagenomes</taxon>
        <taxon>organismal metagenomes</taxon>
    </lineage>
</organism>
<evidence type="ECO:0000313" key="1">
    <source>
        <dbReference type="EMBL" id="ETJ39411.1"/>
    </source>
</evidence>
<dbReference type="AlphaFoldDB" id="W1YAL9"/>
<accession>W1YAL9</accession>
<feature type="non-terminal residue" evidence="1">
    <location>
        <position position="1"/>
    </location>
</feature>
<name>W1YAL9_9ZZZZ</name>
<sequence length="90" mass="10283">LCLSFDPTIETREEFGHWELDTVRGTKDKTDHILISLLERKSRLYVALRCPSARATDVKETLHAWLNTFKDVNLACLCKTITADNGLEFS</sequence>
<proteinExistence type="predicted"/>
<dbReference type="EMBL" id="AZMM01006726">
    <property type="protein sequence ID" value="ETJ39411.1"/>
    <property type="molecule type" value="Genomic_DNA"/>
</dbReference>